<keyword evidence="2" id="KW-1185">Reference proteome</keyword>
<comment type="caution">
    <text evidence="1">The sequence shown here is derived from an EMBL/GenBank/DDBJ whole genome shotgun (WGS) entry which is preliminary data.</text>
</comment>
<dbReference type="Proteomes" id="UP001500280">
    <property type="component" value="Unassembled WGS sequence"/>
</dbReference>
<name>A0ABP4SP04_9ACTN</name>
<dbReference type="EMBL" id="BAAANF010000004">
    <property type="protein sequence ID" value="GAA1672593.1"/>
    <property type="molecule type" value="Genomic_DNA"/>
</dbReference>
<evidence type="ECO:0000313" key="2">
    <source>
        <dbReference type="Proteomes" id="UP001500280"/>
    </source>
</evidence>
<reference evidence="2" key="1">
    <citation type="journal article" date="2019" name="Int. J. Syst. Evol. Microbiol.">
        <title>The Global Catalogue of Microorganisms (GCM) 10K type strain sequencing project: providing services to taxonomists for standard genome sequencing and annotation.</title>
        <authorList>
            <consortium name="The Broad Institute Genomics Platform"/>
            <consortium name="The Broad Institute Genome Sequencing Center for Infectious Disease"/>
            <person name="Wu L."/>
            <person name="Ma J."/>
        </authorList>
    </citation>
    <scope>NUCLEOTIDE SEQUENCE [LARGE SCALE GENOMIC DNA]</scope>
    <source>
        <strain evidence="2">JCM 14307</strain>
    </source>
</reference>
<gene>
    <name evidence="1" type="ORF">GCM10009745_14230</name>
</gene>
<sequence>MSDDILSVIPADPNWQPDQAAADRLAALATELSPRIPNGTDVRVEATWYDALTAIDPGECLETITCPLCAAAIDLQWWADVLERNLGPTFTTLATTTPCCAAATTLDALHFDEPCGFARFELAIWNADRESFTSTELATLATALGHPVRQIRAHI</sequence>
<organism evidence="1 2">
    <name type="scientific">Kribbella yunnanensis</name>
    <dbReference type="NCBI Taxonomy" id="190194"/>
    <lineage>
        <taxon>Bacteria</taxon>
        <taxon>Bacillati</taxon>
        <taxon>Actinomycetota</taxon>
        <taxon>Actinomycetes</taxon>
        <taxon>Propionibacteriales</taxon>
        <taxon>Kribbellaceae</taxon>
        <taxon>Kribbella</taxon>
    </lineage>
</organism>
<accession>A0ABP4SP04</accession>
<dbReference type="RefSeq" id="WP_344146869.1">
    <property type="nucleotide sequence ID" value="NZ_BAAANF010000004.1"/>
</dbReference>
<protein>
    <submittedName>
        <fullName evidence="1">Uncharacterized protein</fullName>
    </submittedName>
</protein>
<evidence type="ECO:0000313" key="1">
    <source>
        <dbReference type="EMBL" id="GAA1672593.1"/>
    </source>
</evidence>
<proteinExistence type="predicted"/>